<sequence>MYEQILLNALRYLGMNEFKEIKRMSLREYELRMTACQLRMLDDRQKIYEQAWANQQVQATKKSGKKSIPVYDTFEKFFNYKKFEQEILGHREKEDRLLTGLLKKANS</sequence>
<dbReference type="Proteomes" id="UP000269226">
    <property type="component" value="Chromosome"/>
</dbReference>
<protein>
    <submittedName>
        <fullName evidence="1">Phage protein</fullName>
    </submittedName>
</protein>
<proteinExistence type="predicted"/>
<gene>
    <name evidence="1" type="ORF">DAT561_0545</name>
</gene>
<evidence type="ECO:0000313" key="1">
    <source>
        <dbReference type="EMBL" id="BBC60680.1"/>
    </source>
</evidence>
<name>A0A2Z5Y1P7_9ENTE</name>
<organism evidence="1 2">
    <name type="scientific">Melissococcus plutonius</name>
    <dbReference type="NCBI Taxonomy" id="33970"/>
    <lineage>
        <taxon>Bacteria</taxon>
        <taxon>Bacillati</taxon>
        <taxon>Bacillota</taxon>
        <taxon>Bacilli</taxon>
        <taxon>Lactobacillales</taxon>
        <taxon>Enterococcaceae</taxon>
        <taxon>Melissococcus</taxon>
    </lineage>
</organism>
<reference evidence="1 2" key="1">
    <citation type="submission" date="2018-01" db="EMBL/GenBank/DDBJ databases">
        <title>Whole genome sequence of Melissococcus plutonius DAT561.</title>
        <authorList>
            <person name="Okumura K."/>
            <person name="Takamatsu D."/>
            <person name="Okura M."/>
        </authorList>
    </citation>
    <scope>NUCLEOTIDE SEQUENCE [LARGE SCALE GENOMIC DNA]</scope>
    <source>
        <strain evidence="1 2">DAT561</strain>
    </source>
</reference>
<dbReference type="GeneID" id="57043102"/>
<accession>A0A2Z5Y1P7</accession>
<dbReference type="EMBL" id="AP018492">
    <property type="protein sequence ID" value="BBC60680.1"/>
    <property type="molecule type" value="Genomic_DNA"/>
</dbReference>
<dbReference type="AlphaFoldDB" id="A0A2Z5Y1P7"/>
<evidence type="ECO:0000313" key="2">
    <source>
        <dbReference type="Proteomes" id="UP000269226"/>
    </source>
</evidence>
<dbReference type="RefSeq" id="WP_015694705.1">
    <property type="nucleotide sequence ID" value="NZ_AP018492.1"/>
</dbReference>